<dbReference type="Pfam" id="PF20391">
    <property type="entry name" value="DUF6686"/>
    <property type="match status" value="1"/>
</dbReference>
<protein>
    <submittedName>
        <fullName evidence="1">Uncharacterized protein</fullName>
    </submittedName>
</protein>
<dbReference type="RefSeq" id="WP_245124160.1">
    <property type="nucleotide sequence ID" value="NZ_CP095061.1"/>
</dbReference>
<keyword evidence="2" id="KW-1185">Reference proteome</keyword>
<dbReference type="InterPro" id="IPR046508">
    <property type="entry name" value="DUF6686"/>
</dbReference>
<gene>
    <name evidence="1" type="ORF">MUN86_08555</name>
</gene>
<name>A0ABY4GBE2_9BACT</name>
<dbReference type="Proteomes" id="UP000830401">
    <property type="component" value="Chromosome"/>
</dbReference>
<dbReference type="EMBL" id="CP095061">
    <property type="protein sequence ID" value="UOQ67894.1"/>
    <property type="molecule type" value="Genomic_DNA"/>
</dbReference>
<proteinExistence type="predicted"/>
<evidence type="ECO:0000313" key="1">
    <source>
        <dbReference type="EMBL" id="UOQ67894.1"/>
    </source>
</evidence>
<organism evidence="1 2">
    <name type="scientific">Hymenobacter volaticus</name>
    <dbReference type="NCBI Taxonomy" id="2932254"/>
    <lineage>
        <taxon>Bacteria</taxon>
        <taxon>Pseudomonadati</taxon>
        <taxon>Bacteroidota</taxon>
        <taxon>Cytophagia</taxon>
        <taxon>Cytophagales</taxon>
        <taxon>Hymenobacteraceae</taxon>
        <taxon>Hymenobacter</taxon>
    </lineage>
</organism>
<sequence length="108" mass="12273">MALFFHHNDFGYCARCPRTCHLHLCFGNVALAATVPEFTEFRQVVADTWQHHCLRTTDPEARCIALRTPAPNLALVFSLVELTQLRDILENTALLLEVEQLLSPRALE</sequence>
<reference evidence="1" key="1">
    <citation type="submission" date="2022-04" db="EMBL/GenBank/DDBJ databases">
        <title>Hymenobacter sp. isolated from the air.</title>
        <authorList>
            <person name="Won M."/>
            <person name="Lee C.-M."/>
            <person name="Woen H.-Y."/>
            <person name="Kwon S.-W."/>
        </authorList>
    </citation>
    <scope>NUCLEOTIDE SEQUENCE</scope>
    <source>
        <strain evidence="1">5420S-77</strain>
    </source>
</reference>
<evidence type="ECO:0000313" key="2">
    <source>
        <dbReference type="Proteomes" id="UP000830401"/>
    </source>
</evidence>
<accession>A0ABY4GBE2</accession>